<gene>
    <name evidence="2" type="ORF">METZ01_LOCUS282900</name>
</gene>
<dbReference type="PROSITE" id="PS51148">
    <property type="entry name" value="AXH"/>
    <property type="match status" value="1"/>
</dbReference>
<reference evidence="2" key="1">
    <citation type="submission" date="2018-05" db="EMBL/GenBank/DDBJ databases">
        <authorList>
            <person name="Lanie J.A."/>
            <person name="Ng W.-L."/>
            <person name="Kazmierczak K.M."/>
            <person name="Andrzejewski T.M."/>
            <person name="Davidsen T.M."/>
            <person name="Wayne K.J."/>
            <person name="Tettelin H."/>
            <person name="Glass J.I."/>
            <person name="Rusch D."/>
            <person name="Podicherti R."/>
            <person name="Tsui H.-C.T."/>
            <person name="Winkler M.E."/>
        </authorList>
    </citation>
    <scope>NUCLEOTIDE SEQUENCE</scope>
</reference>
<evidence type="ECO:0000259" key="1">
    <source>
        <dbReference type="PROSITE" id="PS51148"/>
    </source>
</evidence>
<name>A0A382KZX5_9ZZZZ</name>
<organism evidence="2">
    <name type="scientific">marine metagenome</name>
    <dbReference type="NCBI Taxonomy" id="408172"/>
    <lineage>
        <taxon>unclassified sequences</taxon>
        <taxon>metagenomes</taxon>
        <taxon>ecological metagenomes</taxon>
    </lineage>
</organism>
<sequence length="28" mass="3042">MLSDVIRSVDGEVKKVENLGSQNLARPS</sequence>
<protein>
    <recommendedName>
        <fullName evidence="1">AXH domain-containing protein</fullName>
    </recommendedName>
</protein>
<feature type="non-terminal residue" evidence="2">
    <location>
        <position position="28"/>
    </location>
</feature>
<proteinExistence type="predicted"/>
<accession>A0A382KZX5</accession>
<dbReference type="AlphaFoldDB" id="A0A382KZX5"/>
<dbReference type="EMBL" id="UINC01083900">
    <property type="protein sequence ID" value="SVC30046.1"/>
    <property type="molecule type" value="Genomic_DNA"/>
</dbReference>
<dbReference type="GO" id="GO:0003723">
    <property type="term" value="F:RNA binding"/>
    <property type="evidence" value="ECO:0007669"/>
    <property type="project" value="InterPro"/>
</dbReference>
<dbReference type="InterPro" id="IPR003652">
    <property type="entry name" value="Ataxin_AXH_dom"/>
</dbReference>
<evidence type="ECO:0000313" key="2">
    <source>
        <dbReference type="EMBL" id="SVC30046.1"/>
    </source>
</evidence>
<feature type="domain" description="AXH" evidence="1">
    <location>
        <begin position="1"/>
        <end position="28"/>
    </location>
</feature>